<dbReference type="EMBL" id="JBDIVE010000002">
    <property type="protein sequence ID" value="MEN3067597.1"/>
    <property type="molecule type" value="Genomic_DNA"/>
</dbReference>
<proteinExistence type="predicted"/>
<protein>
    <submittedName>
        <fullName evidence="2">Uncharacterized protein</fullName>
    </submittedName>
</protein>
<evidence type="ECO:0000313" key="3">
    <source>
        <dbReference type="Proteomes" id="UP001410394"/>
    </source>
</evidence>
<evidence type="ECO:0000313" key="2">
    <source>
        <dbReference type="EMBL" id="MEN3067597.1"/>
    </source>
</evidence>
<dbReference type="Proteomes" id="UP001410394">
    <property type="component" value="Unassembled WGS sequence"/>
</dbReference>
<feature type="chain" id="PRO_5046356403" evidence="1">
    <location>
        <begin position="35"/>
        <end position="333"/>
    </location>
</feature>
<comment type="caution">
    <text evidence="2">The sequence shown here is derived from an EMBL/GenBank/DDBJ whole genome shotgun (WGS) entry which is preliminary data.</text>
</comment>
<name>A0ABU9YV79_9RHOO</name>
<evidence type="ECO:0000256" key="1">
    <source>
        <dbReference type="SAM" id="SignalP"/>
    </source>
</evidence>
<keyword evidence="3" id="KW-1185">Reference proteome</keyword>
<gene>
    <name evidence="2" type="ORF">ABDB84_03835</name>
</gene>
<accession>A0ABU9YV79</accession>
<feature type="signal peptide" evidence="1">
    <location>
        <begin position="1"/>
        <end position="34"/>
    </location>
</feature>
<sequence>MSRRMAQRGAVVLLSILLLAFLALMFAGHQVAQAAAPGAQSVRPQAALQEQLQELKYALLFKAMTEDNTPGTLPCPDLALSSSCAASVSGLSGELSPAALALPSFSSARKLCLQYVIAPSLRNSLDTVWRGNDPAQKRINPSYVADLSLVDPASNTNIATWAVLLASYEISGSCSLDALGFQLSYSSNSGNARLQGSRASAINTTLLTIQRADLLQALLLQVLQSVDVATLKSYLANLSLASSTRLSDLRSAQPQQFDTALASPGVIATLGTCNVDTSSPHPHASAVSWLCFNAWHDYIVFNPLDASFSISDAQSGLQCTRRNGLSSCARANS</sequence>
<keyword evidence="1" id="KW-0732">Signal</keyword>
<organism evidence="2 3">
    <name type="scientific">Uliginosibacterium sediminicola</name>
    <dbReference type="NCBI Taxonomy" id="2024550"/>
    <lineage>
        <taxon>Bacteria</taxon>
        <taxon>Pseudomonadati</taxon>
        <taxon>Pseudomonadota</taxon>
        <taxon>Betaproteobacteria</taxon>
        <taxon>Rhodocyclales</taxon>
        <taxon>Zoogloeaceae</taxon>
        <taxon>Uliginosibacterium</taxon>
    </lineage>
</organism>
<reference evidence="2 3" key="1">
    <citation type="journal article" date="2018" name="Int. J. Syst. Evol. Microbiol.">
        <title>Uliginosibacterium sediminicola sp. nov., isolated from freshwater sediment.</title>
        <authorList>
            <person name="Hwang W.M."/>
            <person name="Kim S.M."/>
            <person name="Kang K."/>
            <person name="Ahn T.Y."/>
        </authorList>
    </citation>
    <scope>NUCLEOTIDE SEQUENCE [LARGE SCALE GENOMIC DNA]</scope>
    <source>
        <strain evidence="2 3">M1-21</strain>
    </source>
</reference>
<dbReference type="RefSeq" id="WP_345918368.1">
    <property type="nucleotide sequence ID" value="NZ_JBDIVE010000002.1"/>
</dbReference>